<feature type="region of interest" description="Disordered" evidence="2">
    <location>
        <begin position="532"/>
        <end position="564"/>
    </location>
</feature>
<feature type="domain" description="TGFBR3/Endoglin-like N-terminal" evidence="5">
    <location>
        <begin position="41"/>
        <end position="182"/>
    </location>
</feature>
<evidence type="ECO:0000256" key="2">
    <source>
        <dbReference type="SAM" id="MobiDB-lite"/>
    </source>
</evidence>
<dbReference type="Pfam" id="PF26060">
    <property type="entry name" value="TGFBR3_N"/>
    <property type="match status" value="1"/>
</dbReference>
<keyword evidence="4" id="KW-0732">Signal</keyword>
<dbReference type="AlphaFoldDB" id="A0A9D3Q5J2"/>
<keyword evidence="3" id="KW-1133">Transmembrane helix</keyword>
<keyword evidence="1" id="KW-0325">Glycoprotein</keyword>
<accession>A0A9D3Q5J2</accession>
<evidence type="ECO:0000256" key="3">
    <source>
        <dbReference type="SAM" id="Phobius"/>
    </source>
</evidence>
<dbReference type="Proteomes" id="UP001046870">
    <property type="component" value="Chromosome 6"/>
</dbReference>
<proteinExistence type="predicted"/>
<name>A0A9D3Q5J2_MEGAT</name>
<feature type="transmembrane region" description="Helical" evidence="3">
    <location>
        <begin position="482"/>
        <end position="504"/>
    </location>
</feature>
<feature type="compositionally biased region" description="Polar residues" evidence="2">
    <location>
        <begin position="322"/>
        <end position="337"/>
    </location>
</feature>
<evidence type="ECO:0000313" key="7">
    <source>
        <dbReference type="Proteomes" id="UP001046870"/>
    </source>
</evidence>
<sequence length="564" mass="61341">MERTSIVALLLLLNVATSVCQMTCEPLEVENNRNEWIRVVQDVSPGCWSSYAKDGSEVHVLSLEFSPNSSMNYFSLNLTAAKPGHVIVSSRSSAYFTLHEIEHVQVYMDENLSRIVGHSSVKLMALPTDSSDLLKWATTKFGGVTSYTTIQDPRTITFTGKALESGPSDCTLISQFSPKGYVLEFESKAPSILKSCHSHPTHSQREIHIINIPDEVETREISVHVASERDMSIFLRGPANTTWTLHAPTDIRFLSNNQVTMKGLSVGPLLNSLRDGYEDVQRQALDRFNSSFITSYSEIRPRDSALTLVLGRKGREKVSAADVTTSAAPLEHTSTAPSAPEPYLRMQLYTSPDYSVPLDPTTKVQANKKIYAQISSKIFGGTMLTTKVMNCSVHSRGPCPLVRSLPFLPERCPRNLCSNSTRISFTLQQLPELTSGSWDLECEVKLCVSERCGTGGKVRQNVEVAQSSLPAPGKCIDHGLSAILGIAFGGFLIGVLLIGALWFIKIRTGYPSGLDVGSTAVHLAGCPCSVTKRQPVSSDPSPSENSSANASMGSTQSTPTSSMA</sequence>
<reference evidence="6" key="1">
    <citation type="submission" date="2021-01" db="EMBL/GenBank/DDBJ databases">
        <authorList>
            <person name="Zahm M."/>
            <person name="Roques C."/>
            <person name="Cabau C."/>
            <person name="Klopp C."/>
            <person name="Donnadieu C."/>
            <person name="Jouanno E."/>
            <person name="Lampietro C."/>
            <person name="Louis A."/>
            <person name="Herpin A."/>
            <person name="Echchiki A."/>
            <person name="Berthelot C."/>
            <person name="Parey E."/>
            <person name="Roest-Crollius H."/>
            <person name="Braasch I."/>
            <person name="Postlethwait J."/>
            <person name="Bobe J."/>
            <person name="Montfort J."/>
            <person name="Bouchez O."/>
            <person name="Begum T."/>
            <person name="Mejri S."/>
            <person name="Adams A."/>
            <person name="Chen W.-J."/>
            <person name="Guiguen Y."/>
        </authorList>
    </citation>
    <scope>NUCLEOTIDE SEQUENCE</scope>
    <source>
        <strain evidence="6">YG-15Mar2019-1</strain>
        <tissue evidence="6">Brain</tissue>
    </source>
</reference>
<dbReference type="InterPro" id="IPR058899">
    <property type="entry name" value="TGFBR3/Endoglin-like_N"/>
</dbReference>
<protein>
    <recommendedName>
        <fullName evidence="5">TGFBR3/Endoglin-like N-terminal domain-containing protein</fullName>
    </recommendedName>
</protein>
<evidence type="ECO:0000256" key="1">
    <source>
        <dbReference type="ARBA" id="ARBA00023180"/>
    </source>
</evidence>
<gene>
    <name evidence="6" type="ORF">MATL_G00082760</name>
</gene>
<evidence type="ECO:0000313" key="6">
    <source>
        <dbReference type="EMBL" id="KAG7476426.1"/>
    </source>
</evidence>
<organism evidence="6 7">
    <name type="scientific">Megalops atlanticus</name>
    <name type="common">Tarpon</name>
    <name type="synonym">Clupea gigantea</name>
    <dbReference type="NCBI Taxonomy" id="7932"/>
    <lineage>
        <taxon>Eukaryota</taxon>
        <taxon>Metazoa</taxon>
        <taxon>Chordata</taxon>
        <taxon>Craniata</taxon>
        <taxon>Vertebrata</taxon>
        <taxon>Euteleostomi</taxon>
        <taxon>Actinopterygii</taxon>
        <taxon>Neopterygii</taxon>
        <taxon>Teleostei</taxon>
        <taxon>Elopiformes</taxon>
        <taxon>Megalopidae</taxon>
        <taxon>Megalops</taxon>
    </lineage>
</organism>
<keyword evidence="3" id="KW-0812">Transmembrane</keyword>
<keyword evidence="7" id="KW-1185">Reference proteome</keyword>
<feature type="region of interest" description="Disordered" evidence="2">
    <location>
        <begin position="320"/>
        <end position="339"/>
    </location>
</feature>
<feature type="compositionally biased region" description="Low complexity" evidence="2">
    <location>
        <begin position="537"/>
        <end position="551"/>
    </location>
</feature>
<feature type="signal peptide" evidence="4">
    <location>
        <begin position="1"/>
        <end position="20"/>
    </location>
</feature>
<evidence type="ECO:0000256" key="4">
    <source>
        <dbReference type="SAM" id="SignalP"/>
    </source>
</evidence>
<feature type="chain" id="PRO_5038515007" description="TGFBR3/Endoglin-like N-terminal domain-containing protein" evidence="4">
    <location>
        <begin position="21"/>
        <end position="564"/>
    </location>
</feature>
<keyword evidence="3" id="KW-0472">Membrane</keyword>
<evidence type="ECO:0000259" key="5">
    <source>
        <dbReference type="Pfam" id="PF26060"/>
    </source>
</evidence>
<feature type="compositionally biased region" description="Polar residues" evidence="2">
    <location>
        <begin position="552"/>
        <end position="564"/>
    </location>
</feature>
<dbReference type="OrthoDB" id="10072329at2759"/>
<comment type="caution">
    <text evidence="6">The sequence shown here is derived from an EMBL/GenBank/DDBJ whole genome shotgun (WGS) entry which is preliminary data.</text>
</comment>
<dbReference type="EMBL" id="JAFDVH010000006">
    <property type="protein sequence ID" value="KAG7476426.1"/>
    <property type="molecule type" value="Genomic_DNA"/>
</dbReference>